<comment type="catalytic activity">
    <reaction evidence="11">
        <text>K(+)(in) = K(+)(out)</text>
        <dbReference type="Rhea" id="RHEA:29463"/>
        <dbReference type="ChEBI" id="CHEBI:29103"/>
    </reaction>
</comment>
<evidence type="ECO:0000313" key="14">
    <source>
        <dbReference type="EMBL" id="OOP66464.1"/>
    </source>
</evidence>
<comment type="subcellular location">
    <subcellularLocation>
        <location evidence="1">Cell membrane</location>
        <topology evidence="1">Multi-pass membrane protein</topology>
    </subcellularLocation>
</comment>
<evidence type="ECO:0000256" key="1">
    <source>
        <dbReference type="ARBA" id="ARBA00004651"/>
    </source>
</evidence>
<evidence type="ECO:0000256" key="7">
    <source>
        <dbReference type="ARBA" id="ARBA00022989"/>
    </source>
</evidence>
<keyword evidence="4 12" id="KW-0812">Transmembrane</keyword>
<comment type="caution">
    <text evidence="14">The sequence shown here is derived from an EMBL/GenBank/DDBJ whole genome shotgun (WGS) entry which is preliminary data.</text>
</comment>
<dbReference type="InterPro" id="IPR047871">
    <property type="entry name" value="K_chnl_Slo-like"/>
</dbReference>
<dbReference type="Proteomes" id="UP000189761">
    <property type="component" value="Unassembled WGS sequence"/>
</dbReference>
<evidence type="ECO:0000256" key="2">
    <source>
        <dbReference type="ARBA" id="ARBA00022448"/>
    </source>
</evidence>
<keyword evidence="2" id="KW-0813">Transport</keyword>
<evidence type="ECO:0000313" key="15">
    <source>
        <dbReference type="Proteomes" id="UP000189761"/>
    </source>
</evidence>
<feature type="transmembrane region" description="Helical" evidence="12">
    <location>
        <begin position="12"/>
        <end position="35"/>
    </location>
</feature>
<dbReference type="Gene3D" id="1.10.287.70">
    <property type="match status" value="1"/>
</dbReference>
<evidence type="ECO:0000256" key="10">
    <source>
        <dbReference type="ARBA" id="ARBA00023303"/>
    </source>
</evidence>
<accession>A0A8E2I4A2</accession>
<evidence type="ECO:0000256" key="6">
    <source>
        <dbReference type="ARBA" id="ARBA00022958"/>
    </source>
</evidence>
<dbReference type="GO" id="GO:0005267">
    <property type="term" value="F:potassium channel activity"/>
    <property type="evidence" value="ECO:0007669"/>
    <property type="project" value="UniProtKB-KW"/>
</dbReference>
<dbReference type="SUPFAM" id="SSF81324">
    <property type="entry name" value="Voltage-gated potassium channels"/>
    <property type="match status" value="1"/>
</dbReference>
<protein>
    <submittedName>
        <fullName evidence="14">Ion transporter</fullName>
    </submittedName>
</protein>
<evidence type="ECO:0000256" key="11">
    <source>
        <dbReference type="ARBA" id="ARBA00034430"/>
    </source>
</evidence>
<dbReference type="GO" id="GO:0005886">
    <property type="term" value="C:plasma membrane"/>
    <property type="evidence" value="ECO:0007669"/>
    <property type="project" value="UniProtKB-SubCell"/>
</dbReference>
<dbReference type="InterPro" id="IPR003148">
    <property type="entry name" value="RCK_N"/>
</dbReference>
<evidence type="ECO:0000256" key="8">
    <source>
        <dbReference type="ARBA" id="ARBA00023065"/>
    </source>
</evidence>
<dbReference type="Pfam" id="PF02254">
    <property type="entry name" value="TrkA_N"/>
    <property type="match status" value="1"/>
</dbReference>
<evidence type="ECO:0000259" key="13">
    <source>
        <dbReference type="PROSITE" id="PS51201"/>
    </source>
</evidence>
<dbReference type="InterPro" id="IPR036291">
    <property type="entry name" value="NAD(P)-bd_dom_sf"/>
</dbReference>
<feature type="domain" description="RCK N-terminal" evidence="13">
    <location>
        <begin position="113"/>
        <end position="237"/>
    </location>
</feature>
<dbReference type="PANTHER" id="PTHR10027:SF10">
    <property type="entry name" value="SLOWPOKE 2, ISOFORM D"/>
    <property type="match status" value="1"/>
</dbReference>
<dbReference type="PROSITE" id="PS51201">
    <property type="entry name" value="RCK_N"/>
    <property type="match status" value="1"/>
</dbReference>
<evidence type="ECO:0000256" key="5">
    <source>
        <dbReference type="ARBA" id="ARBA00022826"/>
    </source>
</evidence>
<keyword evidence="8" id="KW-0406">Ion transport</keyword>
<dbReference type="Pfam" id="PF07885">
    <property type="entry name" value="Ion_trans_2"/>
    <property type="match status" value="1"/>
</dbReference>
<keyword evidence="15" id="KW-1185">Reference proteome</keyword>
<dbReference type="Gene3D" id="3.40.50.720">
    <property type="entry name" value="NAD(P)-binding Rossmann-like Domain"/>
    <property type="match status" value="1"/>
</dbReference>
<feature type="transmembrane region" description="Helical" evidence="12">
    <location>
        <begin position="72"/>
        <end position="94"/>
    </location>
</feature>
<evidence type="ECO:0000256" key="12">
    <source>
        <dbReference type="SAM" id="Phobius"/>
    </source>
</evidence>
<gene>
    <name evidence="14" type="ORF">BWZ43_20850</name>
</gene>
<dbReference type="RefSeq" id="WP_078111103.1">
    <property type="nucleotide sequence ID" value="NZ_CP065424.1"/>
</dbReference>
<dbReference type="EMBL" id="MTLA01000311">
    <property type="protein sequence ID" value="OOP66464.1"/>
    <property type="molecule type" value="Genomic_DNA"/>
</dbReference>
<sequence length="330" mass="37210">MFQQIYYRFLRWPVIFRVFLLALLVIFIFGAAIHYIEPKSFPSIFVGVWWAVITTATVGYGDVYPETVKGRILGMLLVFIGAGVVSAYFASLAATTVRLQNSQVKGKSMFSGKNHIIIIGWNGRSQSVIEQLLQTKFLHPIVLIDDSLEENPYPNRQIHFIKGKPYIDQTLRKANIGESEFVLITSDQNKTETHADMGTILTLLAVKGIHPAAYCVVEILTSENFMNAKRGGADEVIQTNMQSSYIMMNSILSHGMSDTIITMLDHLNDNHLKLIPVKPEWEGLSFQALSKLIQKDGMLLIGYKHGENTKINPPLYYRIKKSDQLLVISK</sequence>
<evidence type="ECO:0000256" key="3">
    <source>
        <dbReference type="ARBA" id="ARBA00022538"/>
    </source>
</evidence>
<feature type="transmembrane region" description="Helical" evidence="12">
    <location>
        <begin position="41"/>
        <end position="60"/>
    </location>
</feature>
<proteinExistence type="predicted"/>
<keyword evidence="7 12" id="KW-1133">Transmembrane helix</keyword>
<reference evidence="14 15" key="1">
    <citation type="submission" date="2017-01" db="EMBL/GenBank/DDBJ databases">
        <title>Draft genome sequence of Bacillus oleronius.</title>
        <authorList>
            <person name="Allam M."/>
        </authorList>
    </citation>
    <scope>NUCLEOTIDE SEQUENCE [LARGE SCALE GENOMIC DNA]</scope>
    <source>
        <strain evidence="14 15">DSM 9356</strain>
    </source>
</reference>
<dbReference type="AlphaFoldDB" id="A0A8E2I4A2"/>
<name>A0A8E2I4A2_9BACI</name>
<keyword evidence="5" id="KW-0631">Potassium channel</keyword>
<evidence type="ECO:0000256" key="9">
    <source>
        <dbReference type="ARBA" id="ARBA00023136"/>
    </source>
</evidence>
<dbReference type="PANTHER" id="PTHR10027">
    <property type="entry name" value="CALCIUM-ACTIVATED POTASSIUM CHANNEL ALPHA CHAIN"/>
    <property type="match status" value="1"/>
</dbReference>
<keyword evidence="9 12" id="KW-0472">Membrane</keyword>
<keyword evidence="6" id="KW-0630">Potassium</keyword>
<keyword evidence="10" id="KW-0407">Ion channel</keyword>
<organism evidence="14 15">
    <name type="scientific">Heyndrickxia oleronia</name>
    <dbReference type="NCBI Taxonomy" id="38875"/>
    <lineage>
        <taxon>Bacteria</taxon>
        <taxon>Bacillati</taxon>
        <taxon>Bacillota</taxon>
        <taxon>Bacilli</taxon>
        <taxon>Bacillales</taxon>
        <taxon>Bacillaceae</taxon>
        <taxon>Heyndrickxia</taxon>
    </lineage>
</organism>
<dbReference type="SUPFAM" id="SSF51735">
    <property type="entry name" value="NAD(P)-binding Rossmann-fold domains"/>
    <property type="match status" value="1"/>
</dbReference>
<evidence type="ECO:0000256" key="4">
    <source>
        <dbReference type="ARBA" id="ARBA00022692"/>
    </source>
</evidence>
<dbReference type="InterPro" id="IPR013099">
    <property type="entry name" value="K_chnl_dom"/>
</dbReference>
<keyword evidence="3" id="KW-0633">Potassium transport</keyword>